<dbReference type="GO" id="GO:0043590">
    <property type="term" value="C:bacterial nucleoid"/>
    <property type="evidence" value="ECO:0007669"/>
    <property type="project" value="TreeGrafter"/>
</dbReference>
<evidence type="ECO:0000313" key="10">
    <source>
        <dbReference type="EMBL" id="PIS09162.1"/>
    </source>
</evidence>
<comment type="function">
    <text evidence="7">Involved in DNA repair and RecF pathway recombination.</text>
</comment>
<dbReference type="InterPro" id="IPR037278">
    <property type="entry name" value="ARFGAP/RecO"/>
</dbReference>
<feature type="domain" description="DNA replication/recombination mediator RecO N-terminal" evidence="9">
    <location>
        <begin position="5"/>
        <end position="81"/>
    </location>
</feature>
<proteinExistence type="inferred from homology"/>
<dbReference type="Pfam" id="PF11967">
    <property type="entry name" value="RecO_N"/>
    <property type="match status" value="1"/>
</dbReference>
<keyword evidence="8" id="KW-0175">Coiled coil</keyword>
<dbReference type="GO" id="GO:0006310">
    <property type="term" value="P:DNA recombination"/>
    <property type="evidence" value="ECO:0007669"/>
    <property type="project" value="UniProtKB-UniRule"/>
</dbReference>
<dbReference type="Pfam" id="PF02565">
    <property type="entry name" value="RecO_C"/>
    <property type="match status" value="1"/>
</dbReference>
<dbReference type="InterPro" id="IPR022572">
    <property type="entry name" value="DNA_rep/recomb_RecO_N"/>
</dbReference>
<dbReference type="EMBL" id="PEZT01000016">
    <property type="protein sequence ID" value="PIS09162.1"/>
    <property type="molecule type" value="Genomic_DNA"/>
</dbReference>
<dbReference type="InterPro" id="IPR012340">
    <property type="entry name" value="NA-bd_OB-fold"/>
</dbReference>
<evidence type="ECO:0000256" key="8">
    <source>
        <dbReference type="SAM" id="Coils"/>
    </source>
</evidence>
<evidence type="ECO:0000256" key="7">
    <source>
        <dbReference type="HAMAP-Rule" id="MF_00201"/>
    </source>
</evidence>
<evidence type="ECO:0000256" key="1">
    <source>
        <dbReference type="ARBA" id="ARBA00007452"/>
    </source>
</evidence>
<sequence>MRPKTFKVQAIILKRINFSEADRILTAYSKQYGKLSLIAKGVRKVKSRKAPSLELFNLVDIYSARGKNLDIITETQLLNSFNSFKKDLAKISLAYEFCELTDRFLQDNQKNTRVFEVLKQSLERLNKENSNLKALEKEFKIELLKNTGFGLPQSLDIKDLNNHLENIMEKKLNSSSFLKSIS</sequence>
<comment type="caution">
    <text evidence="10">The sequence shown here is derived from an EMBL/GenBank/DDBJ whole genome shotgun (WGS) entry which is preliminary data.</text>
</comment>
<evidence type="ECO:0000256" key="6">
    <source>
        <dbReference type="ARBA" id="ARBA00033409"/>
    </source>
</evidence>
<dbReference type="PANTHER" id="PTHR33991:SF1">
    <property type="entry name" value="DNA REPAIR PROTEIN RECO"/>
    <property type="match status" value="1"/>
</dbReference>
<comment type="similarity">
    <text evidence="1 7">Belongs to the RecO family.</text>
</comment>
<dbReference type="PANTHER" id="PTHR33991">
    <property type="entry name" value="DNA REPAIR PROTEIN RECO"/>
    <property type="match status" value="1"/>
</dbReference>
<dbReference type="NCBIfam" id="TIGR00613">
    <property type="entry name" value="reco"/>
    <property type="match status" value="1"/>
</dbReference>
<dbReference type="HAMAP" id="MF_00201">
    <property type="entry name" value="RecO"/>
    <property type="match status" value="1"/>
</dbReference>
<evidence type="ECO:0000259" key="9">
    <source>
        <dbReference type="Pfam" id="PF11967"/>
    </source>
</evidence>
<reference evidence="11" key="1">
    <citation type="submission" date="2017-09" db="EMBL/GenBank/DDBJ databases">
        <title>Depth-based differentiation of microbial function through sediment-hosted aquifers and enrichment of novel symbionts in the deep terrestrial subsurface.</title>
        <authorList>
            <person name="Probst A.J."/>
            <person name="Ladd B."/>
            <person name="Jarett J.K."/>
            <person name="Geller-Mcgrath D.E."/>
            <person name="Sieber C.M.K."/>
            <person name="Emerson J.B."/>
            <person name="Anantharaman K."/>
            <person name="Thomas B.C."/>
            <person name="Malmstrom R."/>
            <person name="Stieglmeier M."/>
            <person name="Klingl A."/>
            <person name="Woyke T."/>
            <person name="Ryan C.M."/>
            <person name="Banfield J.F."/>
        </authorList>
    </citation>
    <scope>NUCLEOTIDE SEQUENCE [LARGE SCALE GENOMIC DNA]</scope>
</reference>
<evidence type="ECO:0000313" key="11">
    <source>
        <dbReference type="Proteomes" id="UP000230093"/>
    </source>
</evidence>
<dbReference type="Proteomes" id="UP000230093">
    <property type="component" value="Unassembled WGS sequence"/>
</dbReference>
<dbReference type="Gene3D" id="2.40.50.140">
    <property type="entry name" value="Nucleic acid-binding proteins"/>
    <property type="match status" value="1"/>
</dbReference>
<gene>
    <name evidence="7 10" type="primary">recO</name>
    <name evidence="10" type="ORF">COT75_02790</name>
</gene>
<dbReference type="AlphaFoldDB" id="A0A2H0W934"/>
<keyword evidence="5 7" id="KW-0234">DNA repair</keyword>
<evidence type="ECO:0000256" key="3">
    <source>
        <dbReference type="ARBA" id="ARBA00022763"/>
    </source>
</evidence>
<dbReference type="GO" id="GO:0006302">
    <property type="term" value="P:double-strand break repair"/>
    <property type="evidence" value="ECO:0007669"/>
    <property type="project" value="TreeGrafter"/>
</dbReference>
<dbReference type="InterPro" id="IPR042242">
    <property type="entry name" value="RecO_C"/>
</dbReference>
<dbReference type="Gene3D" id="1.20.1440.120">
    <property type="entry name" value="Recombination protein O, C-terminal domain"/>
    <property type="match status" value="1"/>
</dbReference>
<keyword evidence="3 7" id="KW-0227">DNA damage</keyword>
<organism evidence="10 11">
    <name type="scientific">Candidatus Beckwithbacteria bacterium CG10_big_fil_rev_8_21_14_0_10_34_10</name>
    <dbReference type="NCBI Taxonomy" id="1974495"/>
    <lineage>
        <taxon>Bacteria</taxon>
        <taxon>Candidatus Beckwithiibacteriota</taxon>
    </lineage>
</organism>
<accession>A0A2H0W934</accession>
<keyword evidence="4 7" id="KW-0233">DNA recombination</keyword>
<dbReference type="SUPFAM" id="SSF57863">
    <property type="entry name" value="ArfGap/RecO-like zinc finger"/>
    <property type="match status" value="1"/>
</dbReference>
<name>A0A2H0W934_9BACT</name>
<dbReference type="SUPFAM" id="SSF50249">
    <property type="entry name" value="Nucleic acid-binding proteins"/>
    <property type="match status" value="1"/>
</dbReference>
<dbReference type="InterPro" id="IPR003717">
    <property type="entry name" value="RecO"/>
</dbReference>
<feature type="coiled-coil region" evidence="8">
    <location>
        <begin position="115"/>
        <end position="142"/>
    </location>
</feature>
<protein>
    <recommendedName>
        <fullName evidence="2 7">DNA repair protein RecO</fullName>
    </recommendedName>
    <alternativeName>
        <fullName evidence="6 7">Recombination protein O</fullName>
    </alternativeName>
</protein>
<evidence type="ECO:0000256" key="2">
    <source>
        <dbReference type="ARBA" id="ARBA00021310"/>
    </source>
</evidence>
<evidence type="ECO:0000256" key="4">
    <source>
        <dbReference type="ARBA" id="ARBA00023172"/>
    </source>
</evidence>
<evidence type="ECO:0000256" key="5">
    <source>
        <dbReference type="ARBA" id="ARBA00023204"/>
    </source>
</evidence>